<reference evidence="3 4" key="2">
    <citation type="submission" date="2024-05" db="EMBL/GenBank/DDBJ databases">
        <authorList>
            <person name="Chen Y."/>
            <person name="Shah S."/>
            <person name="Dougan E. K."/>
            <person name="Thang M."/>
            <person name="Chan C."/>
        </authorList>
    </citation>
    <scope>NUCLEOTIDE SEQUENCE [LARGE SCALE GENOMIC DNA]</scope>
</reference>
<evidence type="ECO:0000313" key="2">
    <source>
        <dbReference type="EMBL" id="CAI3987365.1"/>
    </source>
</evidence>
<dbReference type="EMBL" id="CAMXCT020001158">
    <property type="protein sequence ID" value="CAL1140740.1"/>
    <property type="molecule type" value="Genomic_DNA"/>
</dbReference>
<proteinExistence type="predicted"/>
<evidence type="ECO:0000313" key="3">
    <source>
        <dbReference type="EMBL" id="CAL4774677.1"/>
    </source>
</evidence>
<evidence type="ECO:0000313" key="4">
    <source>
        <dbReference type="Proteomes" id="UP001152797"/>
    </source>
</evidence>
<keyword evidence="4" id="KW-1185">Reference proteome</keyword>
<feature type="region of interest" description="Disordered" evidence="1">
    <location>
        <begin position="168"/>
        <end position="200"/>
    </location>
</feature>
<dbReference type="AlphaFoldDB" id="A0A9P1FUK3"/>
<name>A0A9P1FUK3_9DINO</name>
<dbReference type="EMBL" id="CAMXCT010001158">
    <property type="protein sequence ID" value="CAI3987365.1"/>
    <property type="molecule type" value="Genomic_DNA"/>
</dbReference>
<comment type="caution">
    <text evidence="2">The sequence shown here is derived from an EMBL/GenBank/DDBJ whole genome shotgun (WGS) entry which is preliminary data.</text>
</comment>
<dbReference type="EMBL" id="CAMXCT030001158">
    <property type="protein sequence ID" value="CAL4774677.1"/>
    <property type="molecule type" value="Genomic_DNA"/>
</dbReference>
<accession>A0A9P1FUK3</accession>
<dbReference type="Proteomes" id="UP001152797">
    <property type="component" value="Unassembled WGS sequence"/>
</dbReference>
<protein>
    <submittedName>
        <fullName evidence="2">Uncharacterized protein</fullName>
    </submittedName>
</protein>
<gene>
    <name evidence="2" type="ORF">C1SCF055_LOCUS14646</name>
</gene>
<reference evidence="2" key="1">
    <citation type="submission" date="2022-10" db="EMBL/GenBank/DDBJ databases">
        <authorList>
            <person name="Chen Y."/>
            <person name="Dougan E. K."/>
            <person name="Chan C."/>
            <person name="Rhodes N."/>
            <person name="Thang M."/>
        </authorList>
    </citation>
    <scope>NUCLEOTIDE SEQUENCE</scope>
</reference>
<sequence length="243" mass="26336">MGQKQQLIETMQLEIREKIQQVTQPVARLSALETSVSLIQGQQGELSASLQGVVNMYQACPEHVGSMDKVAVAALLQPIQQCQQQQAKELQELKTMILELKNSETSETSEAGAARREVATVADALSMLCTKVDELSSAGEGDRHGAELGAISKALASLTERVDQIEGKGTLEAHPTPSSASSQTTREQRPRAPSPRRWLQEPLFVSVGRRSEVPGSLAERLGDWSHGSPVPPGLIGLTWFNYV</sequence>
<dbReference type="OrthoDB" id="431986at2759"/>
<evidence type="ECO:0000256" key="1">
    <source>
        <dbReference type="SAM" id="MobiDB-lite"/>
    </source>
</evidence>
<feature type="compositionally biased region" description="Polar residues" evidence="1">
    <location>
        <begin position="176"/>
        <end position="185"/>
    </location>
</feature>
<organism evidence="2">
    <name type="scientific">Cladocopium goreaui</name>
    <dbReference type="NCBI Taxonomy" id="2562237"/>
    <lineage>
        <taxon>Eukaryota</taxon>
        <taxon>Sar</taxon>
        <taxon>Alveolata</taxon>
        <taxon>Dinophyceae</taxon>
        <taxon>Suessiales</taxon>
        <taxon>Symbiodiniaceae</taxon>
        <taxon>Cladocopium</taxon>
    </lineage>
</organism>